<name>A0A0C2SSL8_AMAMK</name>
<accession>A0A0C2SSL8</accession>
<dbReference type="Proteomes" id="UP000054549">
    <property type="component" value="Unassembled WGS sequence"/>
</dbReference>
<feature type="region of interest" description="Disordered" evidence="2">
    <location>
        <begin position="165"/>
        <end position="188"/>
    </location>
</feature>
<feature type="compositionally biased region" description="Polar residues" evidence="2">
    <location>
        <begin position="97"/>
        <end position="109"/>
    </location>
</feature>
<feature type="compositionally biased region" description="Basic and acidic residues" evidence="2">
    <location>
        <begin position="70"/>
        <end position="84"/>
    </location>
</feature>
<evidence type="ECO:0000256" key="2">
    <source>
        <dbReference type="SAM" id="MobiDB-lite"/>
    </source>
</evidence>
<gene>
    <name evidence="3" type="ORF">M378DRAFT_75258</name>
</gene>
<sequence>QAHQHALNAEDHFNNGLLVLAAEEHSKAAEAYLAAVERSNDESAKRTLRMLYNRHSKTGKDIQRKIDKLKQEGKDPNLPHKPERPASPPVRGIQPVGHQNTQNSATSSPPSRPMIDTVDESFMLLGGQRSEPGDAFNQLWNIMQGMLDTLSQPVAFATVPLAVDGSKSPPGAETPQPKKDDNNASDTEVEEHIFARFSKRVGITREASKLRNNGALSSDEFEDVDDFSEGNYDESDSFYLISTEKDHTSASALKSENASLKTELETLQKRLATMERVIQLRKEQDMQLRDSIFQATREAQRVMGASMLAPRPGVETGSPTPSLSSGREAQYIHRIKELEEEARNMRVENDKNKAMITKYRERWEKLKESAKRKKEAKAGASSVVRERIVEEPEAEELVG</sequence>
<feature type="region of interest" description="Disordered" evidence="2">
    <location>
        <begin position="369"/>
        <end position="399"/>
    </location>
</feature>
<organism evidence="3 4">
    <name type="scientific">Amanita muscaria (strain Koide BX008)</name>
    <dbReference type="NCBI Taxonomy" id="946122"/>
    <lineage>
        <taxon>Eukaryota</taxon>
        <taxon>Fungi</taxon>
        <taxon>Dikarya</taxon>
        <taxon>Basidiomycota</taxon>
        <taxon>Agaricomycotina</taxon>
        <taxon>Agaricomycetes</taxon>
        <taxon>Agaricomycetidae</taxon>
        <taxon>Agaricales</taxon>
        <taxon>Pluteineae</taxon>
        <taxon>Amanitaceae</taxon>
        <taxon>Amanita</taxon>
    </lineage>
</organism>
<feature type="coiled-coil region" evidence="1">
    <location>
        <begin position="250"/>
        <end position="284"/>
    </location>
</feature>
<feature type="coiled-coil region" evidence="1">
    <location>
        <begin position="328"/>
        <end position="355"/>
    </location>
</feature>
<dbReference type="InParanoid" id="A0A0C2SSL8"/>
<evidence type="ECO:0000313" key="4">
    <source>
        <dbReference type="Proteomes" id="UP000054549"/>
    </source>
</evidence>
<protein>
    <submittedName>
        <fullName evidence="3">Uncharacterized protein</fullName>
    </submittedName>
</protein>
<dbReference type="PANTHER" id="PTHR40130">
    <property type="entry name" value="EXPRESSED PROTEIN"/>
    <property type="match status" value="1"/>
</dbReference>
<reference evidence="3 4" key="1">
    <citation type="submission" date="2014-04" db="EMBL/GenBank/DDBJ databases">
        <title>Evolutionary Origins and Diversification of the Mycorrhizal Mutualists.</title>
        <authorList>
            <consortium name="DOE Joint Genome Institute"/>
            <consortium name="Mycorrhizal Genomics Consortium"/>
            <person name="Kohler A."/>
            <person name="Kuo A."/>
            <person name="Nagy L.G."/>
            <person name="Floudas D."/>
            <person name="Copeland A."/>
            <person name="Barry K.W."/>
            <person name="Cichocki N."/>
            <person name="Veneault-Fourrey C."/>
            <person name="LaButti K."/>
            <person name="Lindquist E.A."/>
            <person name="Lipzen A."/>
            <person name="Lundell T."/>
            <person name="Morin E."/>
            <person name="Murat C."/>
            <person name="Riley R."/>
            <person name="Ohm R."/>
            <person name="Sun H."/>
            <person name="Tunlid A."/>
            <person name="Henrissat B."/>
            <person name="Grigoriev I.V."/>
            <person name="Hibbett D.S."/>
            <person name="Martin F."/>
        </authorList>
    </citation>
    <scope>NUCLEOTIDE SEQUENCE [LARGE SCALE GENOMIC DNA]</scope>
    <source>
        <strain evidence="3 4">Koide BX008</strain>
    </source>
</reference>
<dbReference type="EMBL" id="KN818236">
    <property type="protein sequence ID" value="KIL66330.1"/>
    <property type="molecule type" value="Genomic_DNA"/>
</dbReference>
<dbReference type="HOGENOM" id="CLU_047455_0_0_1"/>
<dbReference type="Gene3D" id="1.20.58.80">
    <property type="entry name" value="Phosphotransferase system, lactose/cellobiose-type IIA subunit"/>
    <property type="match status" value="1"/>
</dbReference>
<proteinExistence type="predicted"/>
<dbReference type="PANTHER" id="PTHR40130:SF1">
    <property type="entry name" value="SPINDLE POLE BODY-ASSOCIATED PROTEIN CUT12 DOMAIN-CONTAINING PROTEIN"/>
    <property type="match status" value="1"/>
</dbReference>
<evidence type="ECO:0000256" key="1">
    <source>
        <dbReference type="SAM" id="Coils"/>
    </source>
</evidence>
<dbReference type="AlphaFoldDB" id="A0A0C2SSL8"/>
<feature type="region of interest" description="Disordered" evidence="2">
    <location>
        <begin position="70"/>
        <end position="116"/>
    </location>
</feature>
<dbReference type="OrthoDB" id="3197614at2759"/>
<dbReference type="STRING" id="946122.A0A0C2SSL8"/>
<keyword evidence="1" id="KW-0175">Coiled coil</keyword>
<evidence type="ECO:0000313" key="3">
    <source>
        <dbReference type="EMBL" id="KIL66330.1"/>
    </source>
</evidence>
<keyword evidence="4" id="KW-1185">Reference proteome</keyword>
<feature type="non-terminal residue" evidence="3">
    <location>
        <position position="1"/>
    </location>
</feature>